<proteinExistence type="predicted"/>
<keyword evidence="4" id="KW-1185">Reference proteome</keyword>
<reference evidence="3" key="1">
    <citation type="submission" date="2025-08" db="UniProtKB">
        <authorList>
            <consortium name="Ensembl"/>
        </authorList>
    </citation>
    <scope>IDENTIFICATION</scope>
</reference>
<dbReference type="Ensembl" id="ENSCAFT00020003123.1">
    <property type="protein sequence ID" value="ENSCAFP00020002695.1"/>
    <property type="gene ID" value="ENSCAFG00020002266.1"/>
</dbReference>
<keyword evidence="1" id="KW-0067">ATP-binding</keyword>
<reference evidence="3" key="2">
    <citation type="submission" date="2025-09" db="UniProtKB">
        <authorList>
            <consortium name="Ensembl"/>
        </authorList>
    </citation>
    <scope>IDENTIFICATION</scope>
</reference>
<name>A0A8C0JNU0_CANLU</name>
<dbReference type="Proteomes" id="UP000694391">
    <property type="component" value="Unplaced"/>
</dbReference>
<dbReference type="PROSITE" id="PS00107">
    <property type="entry name" value="PROTEIN_KINASE_ATP"/>
    <property type="match status" value="1"/>
</dbReference>
<dbReference type="Gene3D" id="3.30.200.20">
    <property type="entry name" value="Phosphorylase Kinase, domain 1"/>
    <property type="match status" value="1"/>
</dbReference>
<evidence type="ECO:0000313" key="3">
    <source>
        <dbReference type="Ensembl" id="ENSCAFP00020002695.1"/>
    </source>
</evidence>
<protein>
    <submittedName>
        <fullName evidence="3">Uncharacterized protein</fullName>
    </submittedName>
</protein>
<accession>A0A8C0JNU0</accession>
<keyword evidence="1" id="KW-0547">Nucleotide-binding</keyword>
<feature type="region of interest" description="Disordered" evidence="2">
    <location>
        <begin position="1"/>
        <end position="22"/>
    </location>
</feature>
<dbReference type="InterPro" id="IPR011009">
    <property type="entry name" value="Kinase-like_dom_sf"/>
</dbReference>
<dbReference type="AlphaFoldDB" id="A0A8C0JNU0"/>
<organism evidence="3 4">
    <name type="scientific">Canis lupus dingo</name>
    <name type="common">dingo</name>
    <dbReference type="NCBI Taxonomy" id="286419"/>
    <lineage>
        <taxon>Eukaryota</taxon>
        <taxon>Metazoa</taxon>
        <taxon>Chordata</taxon>
        <taxon>Craniata</taxon>
        <taxon>Vertebrata</taxon>
        <taxon>Euteleostomi</taxon>
        <taxon>Mammalia</taxon>
        <taxon>Eutheria</taxon>
        <taxon>Laurasiatheria</taxon>
        <taxon>Carnivora</taxon>
        <taxon>Caniformia</taxon>
        <taxon>Canidae</taxon>
        <taxon>Canis</taxon>
    </lineage>
</organism>
<dbReference type="InterPro" id="IPR017441">
    <property type="entry name" value="Protein_kinase_ATP_BS"/>
</dbReference>
<evidence type="ECO:0000256" key="2">
    <source>
        <dbReference type="SAM" id="MobiDB-lite"/>
    </source>
</evidence>
<evidence type="ECO:0000313" key="4">
    <source>
        <dbReference type="Proteomes" id="UP000694391"/>
    </source>
</evidence>
<dbReference type="GO" id="GO:0005524">
    <property type="term" value="F:ATP binding"/>
    <property type="evidence" value="ECO:0007669"/>
    <property type="project" value="UniProtKB-UniRule"/>
</dbReference>
<feature type="compositionally biased region" description="Low complexity" evidence="2">
    <location>
        <begin position="8"/>
        <end position="22"/>
    </location>
</feature>
<sequence length="109" mass="11569">MAEPGGSPVHVQPPQHAAPATAAAPAFPAAGWPICRDAYELQEVIGSGATAVVQAALCKPRQERVAIKRINLEKCQTSMDELLVSRSGATCRLGKWLLVARQTVKGLRV</sequence>
<dbReference type="GeneTree" id="ENSGT00940000154621"/>
<evidence type="ECO:0000256" key="1">
    <source>
        <dbReference type="PROSITE-ProRule" id="PRU10141"/>
    </source>
</evidence>
<dbReference type="SUPFAM" id="SSF56112">
    <property type="entry name" value="Protein kinase-like (PK-like)"/>
    <property type="match status" value="1"/>
</dbReference>
<feature type="binding site" evidence="1">
    <location>
        <position position="68"/>
    </location>
    <ligand>
        <name>ATP</name>
        <dbReference type="ChEBI" id="CHEBI:30616"/>
    </ligand>
</feature>